<dbReference type="AlphaFoldDB" id="B0WP70"/>
<keyword evidence="4" id="KW-1185">Reference proteome</keyword>
<proteinExistence type="predicted"/>
<dbReference type="InterPro" id="IPR000159">
    <property type="entry name" value="RA_dom"/>
</dbReference>
<dbReference type="VEuPathDB" id="VectorBase:CPIJ008892"/>
<dbReference type="EnsemblMetazoa" id="CPIJ008892-RA">
    <property type="protein sequence ID" value="CPIJ008892-PA"/>
    <property type="gene ID" value="CPIJ008892"/>
</dbReference>
<dbReference type="PROSITE" id="PS50200">
    <property type="entry name" value="RA"/>
    <property type="match status" value="1"/>
</dbReference>
<protein>
    <recommendedName>
        <fullName evidence="1">Ras-associating domain-containing protein</fullName>
    </recommendedName>
</protein>
<evidence type="ECO:0000313" key="3">
    <source>
        <dbReference type="EnsemblMetazoa" id="CPIJ008892-PA"/>
    </source>
</evidence>
<evidence type="ECO:0000259" key="1">
    <source>
        <dbReference type="PROSITE" id="PS50200"/>
    </source>
</evidence>
<dbReference type="GO" id="GO:0007165">
    <property type="term" value="P:signal transduction"/>
    <property type="evidence" value="ECO:0007669"/>
    <property type="project" value="InterPro"/>
</dbReference>
<dbReference type="OrthoDB" id="312459at2759"/>
<sequence length="42" mass="4953">MGNNYELAEVAGECKERRLSPHEKPVSVMLLWPMHSEKDFHR</sequence>
<dbReference type="HOGENOM" id="CLU_3261045_0_0_1"/>
<accession>B0WP70</accession>
<feature type="domain" description="Ras-associating" evidence="1">
    <location>
        <begin position="1"/>
        <end position="42"/>
    </location>
</feature>
<dbReference type="KEGG" id="cqu:CpipJ_CPIJ008892"/>
<organism>
    <name type="scientific">Culex quinquefasciatus</name>
    <name type="common">Southern house mosquito</name>
    <name type="synonym">Culex pungens</name>
    <dbReference type="NCBI Taxonomy" id="7176"/>
    <lineage>
        <taxon>Eukaryota</taxon>
        <taxon>Metazoa</taxon>
        <taxon>Ecdysozoa</taxon>
        <taxon>Arthropoda</taxon>
        <taxon>Hexapoda</taxon>
        <taxon>Insecta</taxon>
        <taxon>Pterygota</taxon>
        <taxon>Neoptera</taxon>
        <taxon>Endopterygota</taxon>
        <taxon>Diptera</taxon>
        <taxon>Nematocera</taxon>
        <taxon>Culicoidea</taxon>
        <taxon>Culicidae</taxon>
        <taxon>Culicinae</taxon>
        <taxon>Culicini</taxon>
        <taxon>Culex</taxon>
        <taxon>Culex</taxon>
    </lineage>
</organism>
<dbReference type="Proteomes" id="UP000002320">
    <property type="component" value="Unassembled WGS sequence"/>
</dbReference>
<reference evidence="3" key="2">
    <citation type="submission" date="2020-05" db="UniProtKB">
        <authorList>
            <consortium name="EnsemblMetazoa"/>
        </authorList>
    </citation>
    <scope>IDENTIFICATION</scope>
    <source>
        <strain evidence="3">JHB</strain>
    </source>
</reference>
<dbReference type="SUPFAM" id="SSF54236">
    <property type="entry name" value="Ubiquitin-like"/>
    <property type="match status" value="1"/>
</dbReference>
<gene>
    <name evidence="3" type="primary">6041211</name>
    <name evidence="2" type="ORF">CpipJ_CPIJ008892</name>
</gene>
<dbReference type="VEuPathDB" id="VectorBase:CQUJHB004462"/>
<reference evidence="2" key="1">
    <citation type="submission" date="2007-03" db="EMBL/GenBank/DDBJ databases">
        <title>Annotation of Culex pipiens quinquefasciatus.</title>
        <authorList>
            <consortium name="The Broad Institute Genome Sequencing Platform"/>
            <person name="Atkinson P.W."/>
            <person name="Hemingway J."/>
            <person name="Christensen B.M."/>
            <person name="Higgs S."/>
            <person name="Kodira C."/>
            <person name="Hannick L."/>
            <person name="Megy K."/>
            <person name="O'Leary S."/>
            <person name="Pearson M."/>
            <person name="Haas B.J."/>
            <person name="Mauceli E."/>
            <person name="Wortman J.R."/>
            <person name="Lee N.H."/>
            <person name="Guigo R."/>
            <person name="Stanke M."/>
            <person name="Alvarado L."/>
            <person name="Amedeo P."/>
            <person name="Antoine C.H."/>
            <person name="Arensburger P."/>
            <person name="Bidwell S.L."/>
            <person name="Crawford M."/>
            <person name="Camaro F."/>
            <person name="Devon K."/>
            <person name="Engels R."/>
            <person name="Hammond M."/>
            <person name="Howarth C."/>
            <person name="Koehrsen M."/>
            <person name="Lawson D."/>
            <person name="Montgomery P."/>
            <person name="Nene V."/>
            <person name="Nusbaum C."/>
            <person name="Puiu D."/>
            <person name="Romero-Severson J."/>
            <person name="Severson D.W."/>
            <person name="Shumway M."/>
            <person name="Sisk P."/>
            <person name="Stolte C."/>
            <person name="Zeng Q."/>
            <person name="Eisenstadt E."/>
            <person name="Fraser-Liggett C."/>
            <person name="Strausberg R."/>
            <person name="Galagan J."/>
            <person name="Birren B."/>
            <person name="Collins F.H."/>
        </authorList>
    </citation>
    <scope>NUCLEOTIDE SEQUENCE [LARGE SCALE GENOMIC DNA]</scope>
    <source>
        <strain evidence="2">JHB</strain>
    </source>
</reference>
<evidence type="ECO:0000313" key="2">
    <source>
        <dbReference type="EMBL" id="EDS32115.1"/>
    </source>
</evidence>
<name>B0WP70_CULQU</name>
<dbReference type="EMBL" id="DS232020">
    <property type="protein sequence ID" value="EDS32115.1"/>
    <property type="molecule type" value="Genomic_DNA"/>
</dbReference>
<dbReference type="InterPro" id="IPR029071">
    <property type="entry name" value="Ubiquitin-like_domsf"/>
</dbReference>
<evidence type="ECO:0000313" key="4">
    <source>
        <dbReference type="Proteomes" id="UP000002320"/>
    </source>
</evidence>
<dbReference type="Pfam" id="PF00788">
    <property type="entry name" value="RA"/>
    <property type="match status" value="1"/>
</dbReference>
<dbReference type="InParanoid" id="B0WP70"/>